<evidence type="ECO:0000313" key="1">
    <source>
        <dbReference type="EMBL" id="GAA4106703.1"/>
    </source>
</evidence>
<accession>A0ABP7X7K5</accession>
<protein>
    <recommendedName>
        <fullName evidence="3">Deoxyribose-phosphate aldolase</fullName>
    </recommendedName>
</protein>
<sequence>MKGYKYDTTIVVLNANLNISNKMKKIVMILLATTMLLSCKQEKTTTKEIVTKEFSTTENSISDRSKNFPKEIAEVFKAHGGIQLFDMQETLTFEIVKPNGNEKHITDLKTRNARIESKNYTIGFDGEEAWVVQDSTYFKRDPRFYHNLMFYFYAMPFVLGDDGISYEKVTDLSVEGKSYPGYKITYEDGIGDSPKDNYFLYYDSTTFQMKYLGYTVTFFDKEISDKISLIQYSDWNDVNGLLLPKALQWRNFEKGVVGKIRKEVDFVNAVATTEKKDISFYKKSTNE</sequence>
<comment type="caution">
    <text evidence="1">The sequence shown here is derived from an EMBL/GenBank/DDBJ whole genome shotgun (WGS) entry which is preliminary data.</text>
</comment>
<name>A0ABP7X7K5_9FLAO</name>
<evidence type="ECO:0008006" key="3">
    <source>
        <dbReference type="Google" id="ProtNLM"/>
    </source>
</evidence>
<dbReference type="Proteomes" id="UP001500459">
    <property type="component" value="Unassembled WGS sequence"/>
</dbReference>
<dbReference type="EMBL" id="BAABCW010000001">
    <property type="protein sequence ID" value="GAA4106703.1"/>
    <property type="molecule type" value="Genomic_DNA"/>
</dbReference>
<evidence type="ECO:0000313" key="2">
    <source>
        <dbReference type="Proteomes" id="UP001500459"/>
    </source>
</evidence>
<gene>
    <name evidence="1" type="ORF">GCM10022393_01260</name>
</gene>
<proteinExistence type="predicted"/>
<organism evidence="1 2">
    <name type="scientific">Aquimarina addita</name>
    <dbReference type="NCBI Taxonomy" id="870485"/>
    <lineage>
        <taxon>Bacteria</taxon>
        <taxon>Pseudomonadati</taxon>
        <taxon>Bacteroidota</taxon>
        <taxon>Flavobacteriia</taxon>
        <taxon>Flavobacteriales</taxon>
        <taxon>Flavobacteriaceae</taxon>
        <taxon>Aquimarina</taxon>
    </lineage>
</organism>
<keyword evidence="2" id="KW-1185">Reference proteome</keyword>
<reference evidence="2" key="1">
    <citation type="journal article" date="2019" name="Int. J. Syst. Evol. Microbiol.">
        <title>The Global Catalogue of Microorganisms (GCM) 10K type strain sequencing project: providing services to taxonomists for standard genome sequencing and annotation.</title>
        <authorList>
            <consortium name="The Broad Institute Genomics Platform"/>
            <consortium name="The Broad Institute Genome Sequencing Center for Infectious Disease"/>
            <person name="Wu L."/>
            <person name="Ma J."/>
        </authorList>
    </citation>
    <scope>NUCLEOTIDE SEQUENCE [LARGE SCALE GENOMIC DNA]</scope>
    <source>
        <strain evidence="2">JCM 17106</strain>
    </source>
</reference>